<name>A0A517X1P7_9PLAN</name>
<gene>
    <name evidence="1" type="ORF">V202x_48410</name>
</gene>
<protein>
    <recommendedName>
        <fullName evidence="3">Glycosyltransferase</fullName>
    </recommendedName>
</protein>
<evidence type="ECO:0000313" key="1">
    <source>
        <dbReference type="EMBL" id="QDU11419.1"/>
    </source>
</evidence>
<proteinExistence type="predicted"/>
<keyword evidence="2" id="KW-1185">Reference proteome</keyword>
<reference evidence="1 2" key="1">
    <citation type="submission" date="2019-03" db="EMBL/GenBank/DDBJ databases">
        <title>Deep-cultivation of Planctomycetes and their phenomic and genomic characterization uncovers novel biology.</title>
        <authorList>
            <person name="Wiegand S."/>
            <person name="Jogler M."/>
            <person name="Boedeker C."/>
            <person name="Pinto D."/>
            <person name="Vollmers J."/>
            <person name="Rivas-Marin E."/>
            <person name="Kohn T."/>
            <person name="Peeters S.H."/>
            <person name="Heuer A."/>
            <person name="Rast P."/>
            <person name="Oberbeckmann S."/>
            <person name="Bunk B."/>
            <person name="Jeske O."/>
            <person name="Meyerdierks A."/>
            <person name="Storesund J.E."/>
            <person name="Kallscheuer N."/>
            <person name="Luecker S."/>
            <person name="Lage O.M."/>
            <person name="Pohl T."/>
            <person name="Merkel B.J."/>
            <person name="Hornburger P."/>
            <person name="Mueller R.-W."/>
            <person name="Bruemmer F."/>
            <person name="Labrenz M."/>
            <person name="Spormann A.M."/>
            <person name="Op den Camp H."/>
            <person name="Overmann J."/>
            <person name="Amann R."/>
            <person name="Jetten M.S.M."/>
            <person name="Mascher T."/>
            <person name="Medema M.H."/>
            <person name="Devos D.P."/>
            <person name="Kaster A.-K."/>
            <person name="Ovreas L."/>
            <person name="Rohde M."/>
            <person name="Galperin M.Y."/>
            <person name="Jogler C."/>
        </authorList>
    </citation>
    <scope>NUCLEOTIDE SEQUENCE [LARGE SCALE GENOMIC DNA]</scope>
    <source>
        <strain evidence="1 2">V202</strain>
    </source>
</reference>
<dbReference type="Proteomes" id="UP000318384">
    <property type="component" value="Chromosome"/>
</dbReference>
<organism evidence="1 2">
    <name type="scientific">Gimesia aquarii</name>
    <dbReference type="NCBI Taxonomy" id="2527964"/>
    <lineage>
        <taxon>Bacteria</taxon>
        <taxon>Pseudomonadati</taxon>
        <taxon>Planctomycetota</taxon>
        <taxon>Planctomycetia</taxon>
        <taxon>Planctomycetales</taxon>
        <taxon>Planctomycetaceae</taxon>
        <taxon>Gimesia</taxon>
    </lineage>
</organism>
<evidence type="ECO:0000313" key="2">
    <source>
        <dbReference type="Proteomes" id="UP000318384"/>
    </source>
</evidence>
<dbReference type="EMBL" id="CP037422">
    <property type="protein sequence ID" value="QDU11419.1"/>
    <property type="molecule type" value="Genomic_DNA"/>
</dbReference>
<sequence>MDACKFRNISNWSVGITTAPRKQPTLCQTIASIKKAGWERLQVFAEPGVEIPEDFNDLIFVQRYERLGAFPNWYLSLTEMVLRDPKAEAYLLCQDDVLFSENTREYLEFKLWPAPEVGVVSIYCPSHYQQKITPEFIREDRGWRSWGALAYIFSNPSARSLLSDSAVLNHRDFGPADGLKHIDAVVGLWCERNQLPYFVHSPSLAQHIGDTSTIYPTASVRGHRKADQFLKKIR</sequence>
<evidence type="ECO:0008006" key="3">
    <source>
        <dbReference type="Google" id="ProtNLM"/>
    </source>
</evidence>
<accession>A0A517X1P7</accession>
<dbReference type="OrthoDB" id="260014at2"/>
<dbReference type="AlphaFoldDB" id="A0A517X1P7"/>
<dbReference type="RefSeq" id="WP_145179212.1">
    <property type="nucleotide sequence ID" value="NZ_CP037422.1"/>
</dbReference>